<sequence>MGPRRTPTASTGDDGEGLRWPSLPSTDEYRASSVETGSAHACVWGKLCKEQGSGWEPGPISRRCGVVRMTAALISATSTTDRRGASGDTWVVGAKFRRQIPLICATDPTADLQPTRLGPHPDSANNGVPALASLQRHRRMATAKALWGPALPDLSASCLCPPLRCTIDSYQATDRPSGAVPHPRAMGRFNKNNGPAADRAVTADTLTKSQLYFSFALVSSLFFVWGLSYGLLDSLNKTFQDSLHLTKAQSTGLQACYFGAYLINGPISGPLARKYGYPFSIHGGLGLFSLGAIMFWPCAVYYSYPGFLVCTFVTASGLAWLEMAANSYITVLGGPDMAAFRLVFAQSWNGVASVLGPIIAGRTFLKTGHSHTLNHLQWVYLGISLFGCVINFLFFIAKLPEVKQEVDAAIEAKPVSIWTQKHLIYGAIAEWFYVAVQVSIASLTINYYVEQPGLNITVSKAADLFSVTLAVFTIGRFIGVPILAKVDSALMLCICGIGCMIMTILTAVVPGNGGIACLMLIFFFESVCYPIIFTLATSNLGANQKLGSALVAAGVSGGAWGPSVQAVVADATSTHRSFFVPIGGFVVVSAYGLYMHLRGCKQQGYWSWRKLDKQTAMAVTAARRSDSDVEQDGSEKDVKVSTPTYASVPYQH</sequence>
<feature type="region of interest" description="Disordered" evidence="3">
    <location>
        <begin position="622"/>
        <end position="652"/>
    </location>
</feature>
<keyword evidence="2" id="KW-1003">Cell membrane</keyword>
<feature type="transmembrane region" description="Helical" evidence="4">
    <location>
        <begin position="275"/>
        <end position="296"/>
    </location>
</feature>
<evidence type="ECO:0008006" key="7">
    <source>
        <dbReference type="Google" id="ProtNLM"/>
    </source>
</evidence>
<dbReference type="SUPFAM" id="SSF103473">
    <property type="entry name" value="MFS general substrate transporter"/>
    <property type="match status" value="1"/>
</dbReference>
<keyword evidence="4" id="KW-1133">Transmembrane helix</keyword>
<feature type="compositionally biased region" description="Basic and acidic residues" evidence="3">
    <location>
        <begin position="623"/>
        <end position="639"/>
    </location>
</feature>
<dbReference type="GO" id="GO:0022857">
    <property type="term" value="F:transmembrane transporter activity"/>
    <property type="evidence" value="ECO:0007669"/>
    <property type="project" value="InterPro"/>
</dbReference>
<feature type="transmembrane region" description="Helical" evidence="4">
    <location>
        <begin position="302"/>
        <end position="321"/>
    </location>
</feature>
<feature type="transmembrane region" description="Helical" evidence="4">
    <location>
        <begin position="461"/>
        <end position="483"/>
    </location>
</feature>
<dbReference type="PANTHER" id="PTHR43702">
    <property type="entry name" value="L-FUCOSE-PROTON SYMPORTER"/>
    <property type="match status" value="1"/>
</dbReference>
<keyword evidence="4" id="KW-0812">Transmembrane</keyword>
<keyword evidence="6" id="KW-1185">Reference proteome</keyword>
<dbReference type="InterPro" id="IPR036259">
    <property type="entry name" value="MFS_trans_sf"/>
</dbReference>
<organism evidence="5 6">
    <name type="scientific">Moesziomyces aphidis</name>
    <name type="common">Pseudozyma aphidis</name>
    <dbReference type="NCBI Taxonomy" id="84754"/>
    <lineage>
        <taxon>Eukaryota</taxon>
        <taxon>Fungi</taxon>
        <taxon>Dikarya</taxon>
        <taxon>Basidiomycota</taxon>
        <taxon>Ustilaginomycotina</taxon>
        <taxon>Ustilaginomycetes</taxon>
        <taxon>Ustilaginales</taxon>
        <taxon>Ustilaginaceae</taxon>
        <taxon>Moesziomyces</taxon>
    </lineage>
</organism>
<comment type="subcellular location">
    <subcellularLocation>
        <location evidence="1">Cell inner membrane</location>
        <topology evidence="1">Multi-pass membrane protein</topology>
    </subcellularLocation>
</comment>
<evidence type="ECO:0000256" key="4">
    <source>
        <dbReference type="SAM" id="Phobius"/>
    </source>
</evidence>
<dbReference type="GO" id="GO:0005886">
    <property type="term" value="C:plasma membrane"/>
    <property type="evidence" value="ECO:0007669"/>
    <property type="project" value="UniProtKB-SubCell"/>
</dbReference>
<name>W3VV74_MOEAP</name>
<dbReference type="AlphaFoldDB" id="W3VV74"/>
<dbReference type="CDD" id="cd17394">
    <property type="entry name" value="MFS_FucP_like"/>
    <property type="match status" value="1"/>
</dbReference>
<feature type="transmembrane region" description="Helical" evidence="4">
    <location>
        <begin position="431"/>
        <end position="449"/>
    </location>
</feature>
<accession>W3VV74</accession>
<dbReference type="HOGENOM" id="CLU_028452_3_0_1"/>
<feature type="transmembrane region" description="Helical" evidence="4">
    <location>
        <begin position="516"/>
        <end position="536"/>
    </location>
</feature>
<evidence type="ECO:0000256" key="1">
    <source>
        <dbReference type="ARBA" id="ARBA00004429"/>
    </source>
</evidence>
<feature type="transmembrane region" description="Helical" evidence="4">
    <location>
        <begin position="578"/>
        <end position="597"/>
    </location>
</feature>
<evidence type="ECO:0000256" key="2">
    <source>
        <dbReference type="ARBA" id="ARBA00022475"/>
    </source>
</evidence>
<dbReference type="InterPro" id="IPR050375">
    <property type="entry name" value="MFS_TsgA-like"/>
</dbReference>
<feature type="transmembrane region" description="Helical" evidence="4">
    <location>
        <begin position="489"/>
        <end position="509"/>
    </location>
</feature>
<feature type="transmembrane region" description="Helical" evidence="4">
    <location>
        <begin position="378"/>
        <end position="397"/>
    </location>
</feature>
<dbReference type="Pfam" id="PF07690">
    <property type="entry name" value="MFS_1"/>
    <property type="match status" value="1"/>
</dbReference>
<evidence type="ECO:0000313" key="5">
    <source>
        <dbReference type="EMBL" id="ETS65400.1"/>
    </source>
</evidence>
<dbReference type="OrthoDB" id="546893at2759"/>
<proteinExistence type="predicted"/>
<comment type="caution">
    <text evidence="5">The sequence shown here is derived from an EMBL/GenBank/DDBJ whole genome shotgun (WGS) entry which is preliminary data.</text>
</comment>
<dbReference type="InterPro" id="IPR011701">
    <property type="entry name" value="MFS"/>
</dbReference>
<dbReference type="PANTHER" id="PTHR43702:SF3">
    <property type="entry name" value="PROTEIN TSGA"/>
    <property type="match status" value="1"/>
</dbReference>
<feature type="region of interest" description="Disordered" evidence="3">
    <location>
        <begin position="1"/>
        <end position="26"/>
    </location>
</feature>
<reference evidence="5 6" key="1">
    <citation type="journal article" date="2014" name="Genome Announc.">
        <title>Genome sequence of the basidiomycetous fungus Pseudozyma aphidis DSM70725, an efficient producer of biosurfactant mannosylerythritol lipids.</title>
        <authorList>
            <person name="Lorenz S."/>
            <person name="Guenther M."/>
            <person name="Grumaz C."/>
            <person name="Rupp S."/>
            <person name="Zibek S."/>
            <person name="Sohn K."/>
        </authorList>
    </citation>
    <scope>NUCLEOTIDE SEQUENCE [LARGE SCALE GENOMIC DNA]</scope>
    <source>
        <strain evidence="6">ATCC 32657 / CBS 517.83 / DSM 70725 / JCM 10318 / NBRC 10182 / NRRL Y-7954 / St-0401</strain>
    </source>
</reference>
<keyword evidence="4" id="KW-0472">Membrane</keyword>
<dbReference type="EMBL" id="AWNI01000001">
    <property type="protein sequence ID" value="ETS65400.1"/>
    <property type="molecule type" value="Genomic_DNA"/>
</dbReference>
<protein>
    <recommendedName>
        <fullName evidence="7">Glucose/galactose transporter</fullName>
    </recommendedName>
</protein>
<dbReference type="Gene3D" id="1.20.1250.20">
    <property type="entry name" value="MFS general substrate transporter like domains"/>
    <property type="match status" value="2"/>
</dbReference>
<gene>
    <name evidence="5" type="ORF">PaG_00134</name>
</gene>
<evidence type="ECO:0000313" key="6">
    <source>
        <dbReference type="Proteomes" id="UP000019462"/>
    </source>
</evidence>
<dbReference type="Proteomes" id="UP000019462">
    <property type="component" value="Unassembled WGS sequence"/>
</dbReference>
<feature type="transmembrane region" description="Helical" evidence="4">
    <location>
        <begin position="211"/>
        <end position="232"/>
    </location>
</feature>
<evidence type="ECO:0000256" key="3">
    <source>
        <dbReference type="SAM" id="MobiDB-lite"/>
    </source>
</evidence>